<accession>A0ABT2LN62</accession>
<sequence length="188" mass="21112">MSRIRRVHDPALLDTLASLPQERFSGEVFRVTPMNKDPTAFSNNGGRWAPEPSGAAAVQILYTSLEKEGALAEVVSYLLLQNPTPTKPLCLHRLRVTTSKTLRIIRAEFASLGIEEPRYEERNYGRTQEIGAAVSFLECDGLIAPSARWPCDNLMIYGDNHSLDETLEPIDSEVINWFDWAREKGLHS</sequence>
<dbReference type="Pfam" id="PF08808">
    <property type="entry name" value="RES"/>
    <property type="match status" value="1"/>
</dbReference>
<evidence type="ECO:0000259" key="1">
    <source>
        <dbReference type="SMART" id="SM00953"/>
    </source>
</evidence>
<gene>
    <name evidence="2" type="ORF">N5A92_13285</name>
</gene>
<dbReference type="EMBL" id="JAOCZP010000003">
    <property type="protein sequence ID" value="MCT7376005.1"/>
    <property type="molecule type" value="Genomic_DNA"/>
</dbReference>
<dbReference type="RefSeq" id="WP_260903401.1">
    <property type="nucleotide sequence ID" value="NZ_JAOCZP010000003.1"/>
</dbReference>
<evidence type="ECO:0000313" key="3">
    <source>
        <dbReference type="Proteomes" id="UP001320831"/>
    </source>
</evidence>
<organism evidence="2 3">
    <name type="scientific">Chelativorans salis</name>
    <dbReference type="NCBI Taxonomy" id="2978478"/>
    <lineage>
        <taxon>Bacteria</taxon>
        <taxon>Pseudomonadati</taxon>
        <taxon>Pseudomonadota</taxon>
        <taxon>Alphaproteobacteria</taxon>
        <taxon>Hyphomicrobiales</taxon>
        <taxon>Phyllobacteriaceae</taxon>
        <taxon>Chelativorans</taxon>
    </lineage>
</organism>
<dbReference type="Proteomes" id="UP001320831">
    <property type="component" value="Unassembled WGS sequence"/>
</dbReference>
<dbReference type="InterPro" id="IPR014914">
    <property type="entry name" value="RES_dom"/>
</dbReference>
<keyword evidence="3" id="KW-1185">Reference proteome</keyword>
<feature type="domain" description="RES" evidence="1">
    <location>
        <begin position="40"/>
        <end position="170"/>
    </location>
</feature>
<proteinExistence type="predicted"/>
<comment type="caution">
    <text evidence="2">The sequence shown here is derived from an EMBL/GenBank/DDBJ whole genome shotgun (WGS) entry which is preliminary data.</text>
</comment>
<dbReference type="SMART" id="SM00953">
    <property type="entry name" value="RES"/>
    <property type="match status" value="1"/>
</dbReference>
<evidence type="ECO:0000313" key="2">
    <source>
        <dbReference type="EMBL" id="MCT7376005.1"/>
    </source>
</evidence>
<protein>
    <submittedName>
        <fullName evidence="2">RES family NAD+ phosphorylase</fullName>
    </submittedName>
</protein>
<name>A0ABT2LN62_9HYPH</name>
<reference evidence="2 3" key="1">
    <citation type="submission" date="2022-09" db="EMBL/GenBank/DDBJ databases">
        <title>Chelativorans salina sp. nov., a novel slightly halophilic bacterium isolated from a saline lake sediment enrichment.</title>
        <authorList>
            <person name="Gao L."/>
            <person name="Fang B.-Z."/>
            <person name="Li W.-J."/>
        </authorList>
    </citation>
    <scope>NUCLEOTIDE SEQUENCE [LARGE SCALE GENOMIC DNA]</scope>
    <source>
        <strain evidence="2 3">EGI FJ00035</strain>
    </source>
</reference>